<feature type="binding site" evidence="15">
    <location>
        <position position="619"/>
    </location>
    <ligand>
        <name>Ca(2+)</name>
        <dbReference type="ChEBI" id="CHEBI:29108"/>
    </ligand>
</feature>
<keyword evidence="14" id="KW-0325">Glycoprotein</keyword>
<comment type="cofactor">
    <cofactor evidence="15">
        <name>Ca(2+)</name>
        <dbReference type="ChEBI" id="CHEBI:29108"/>
    </cofactor>
    <text evidence="15">Binds 1 Ca(2+) ion per subunit.</text>
</comment>
<evidence type="ECO:0000256" key="2">
    <source>
        <dbReference type="ARBA" id="ARBA00002451"/>
    </source>
</evidence>
<evidence type="ECO:0000256" key="10">
    <source>
        <dbReference type="ARBA" id="ARBA00022825"/>
    </source>
</evidence>
<dbReference type="CDD" id="cd04056">
    <property type="entry name" value="Peptidases_S53"/>
    <property type="match status" value="1"/>
</dbReference>
<evidence type="ECO:0000313" key="19">
    <source>
        <dbReference type="Proteomes" id="UP000803844"/>
    </source>
</evidence>
<dbReference type="InterPro" id="IPR036852">
    <property type="entry name" value="Peptidase_S8/S53_dom_sf"/>
</dbReference>
<dbReference type="PANTHER" id="PTHR14218:SF19">
    <property type="entry name" value="SERINE PROTEASE AORO, PUTATIVE (AFU_ORTHOLOGUE AFUA_6G10250)-RELATED"/>
    <property type="match status" value="1"/>
</dbReference>
<evidence type="ECO:0000256" key="15">
    <source>
        <dbReference type="PROSITE-ProRule" id="PRU01032"/>
    </source>
</evidence>
<dbReference type="AlphaFoldDB" id="A0A9P4Y9J5"/>
<dbReference type="SMART" id="SM00944">
    <property type="entry name" value="Pro-kuma_activ"/>
    <property type="match status" value="1"/>
</dbReference>
<evidence type="ECO:0000256" key="8">
    <source>
        <dbReference type="ARBA" id="ARBA00022729"/>
    </source>
</evidence>
<evidence type="ECO:0000256" key="9">
    <source>
        <dbReference type="ARBA" id="ARBA00022801"/>
    </source>
</evidence>
<accession>A0A9P4Y9J5</accession>
<dbReference type="GO" id="GO:0004252">
    <property type="term" value="F:serine-type endopeptidase activity"/>
    <property type="evidence" value="ECO:0007669"/>
    <property type="project" value="UniProtKB-UniRule"/>
</dbReference>
<dbReference type="GO" id="GO:0006508">
    <property type="term" value="P:proteolysis"/>
    <property type="evidence" value="ECO:0007669"/>
    <property type="project" value="UniProtKB-KW"/>
</dbReference>
<evidence type="ECO:0000256" key="13">
    <source>
        <dbReference type="ARBA" id="ARBA00023145"/>
    </source>
</evidence>
<keyword evidence="12" id="KW-0843">Virulence</keyword>
<feature type="domain" description="Peptidase S53" evidence="17">
    <location>
        <begin position="237"/>
        <end position="641"/>
    </location>
</feature>
<dbReference type="InterPro" id="IPR015366">
    <property type="entry name" value="S53_propep"/>
</dbReference>
<feature type="signal peptide" evidence="16">
    <location>
        <begin position="1"/>
        <end position="16"/>
    </location>
</feature>
<comment type="catalytic activity">
    <reaction evidence="1">
        <text>Release of an N-terminal tripeptide from a polypeptide.</text>
        <dbReference type="EC" id="3.4.14.10"/>
    </reaction>
</comment>
<comment type="caution">
    <text evidence="18">The sequence shown here is derived from an EMBL/GenBank/DDBJ whole genome shotgun (WGS) entry which is preliminary data.</text>
</comment>
<evidence type="ECO:0000256" key="14">
    <source>
        <dbReference type="ARBA" id="ARBA00023180"/>
    </source>
</evidence>
<keyword evidence="7 15" id="KW-0479">Metal-binding</keyword>
<evidence type="ECO:0000256" key="7">
    <source>
        <dbReference type="ARBA" id="ARBA00022723"/>
    </source>
</evidence>
<feature type="active site" description="Charge relay system" evidence="15">
    <location>
        <position position="559"/>
    </location>
</feature>
<protein>
    <recommendedName>
        <fullName evidence="4">tripeptidyl-peptidase II</fullName>
        <ecNumber evidence="4">3.4.14.10</ecNumber>
    </recommendedName>
</protein>
<evidence type="ECO:0000256" key="16">
    <source>
        <dbReference type="SAM" id="SignalP"/>
    </source>
</evidence>
<feature type="binding site" evidence="15">
    <location>
        <position position="621"/>
    </location>
    <ligand>
        <name>Ca(2+)</name>
        <dbReference type="ChEBI" id="CHEBI:29108"/>
    </ligand>
</feature>
<dbReference type="SUPFAM" id="SSF54897">
    <property type="entry name" value="Protease propeptides/inhibitors"/>
    <property type="match status" value="1"/>
</dbReference>
<evidence type="ECO:0000313" key="18">
    <source>
        <dbReference type="EMBL" id="KAF3768540.1"/>
    </source>
</evidence>
<dbReference type="FunFam" id="3.40.50.200:FF:000015">
    <property type="entry name" value="Tripeptidyl peptidase A"/>
    <property type="match status" value="1"/>
</dbReference>
<evidence type="ECO:0000256" key="3">
    <source>
        <dbReference type="ARBA" id="ARBA00004239"/>
    </source>
</evidence>
<keyword evidence="5" id="KW-0964">Secreted</keyword>
<dbReference type="GO" id="GO:0005576">
    <property type="term" value="C:extracellular region"/>
    <property type="evidence" value="ECO:0007669"/>
    <property type="project" value="UniProtKB-SubCell"/>
</dbReference>
<dbReference type="InterPro" id="IPR050819">
    <property type="entry name" value="Tripeptidyl-peptidase_I"/>
</dbReference>
<dbReference type="GO" id="GO:0008240">
    <property type="term" value="F:tripeptidyl-peptidase activity"/>
    <property type="evidence" value="ECO:0007669"/>
    <property type="project" value="UniProtKB-EC"/>
</dbReference>
<keyword evidence="11 15" id="KW-0106">Calcium</keyword>
<dbReference type="GO" id="GO:0046872">
    <property type="term" value="F:metal ion binding"/>
    <property type="evidence" value="ECO:0007669"/>
    <property type="project" value="UniProtKB-UniRule"/>
</dbReference>
<keyword evidence="19" id="KW-1185">Reference proteome</keyword>
<organism evidence="18 19">
    <name type="scientific">Cryphonectria parasitica (strain ATCC 38755 / EP155)</name>
    <dbReference type="NCBI Taxonomy" id="660469"/>
    <lineage>
        <taxon>Eukaryota</taxon>
        <taxon>Fungi</taxon>
        <taxon>Dikarya</taxon>
        <taxon>Ascomycota</taxon>
        <taxon>Pezizomycotina</taxon>
        <taxon>Sordariomycetes</taxon>
        <taxon>Sordariomycetidae</taxon>
        <taxon>Diaporthales</taxon>
        <taxon>Cryphonectriaceae</taxon>
        <taxon>Cryphonectria-Endothia species complex</taxon>
        <taxon>Cryphonectria</taxon>
    </lineage>
</organism>
<evidence type="ECO:0000256" key="5">
    <source>
        <dbReference type="ARBA" id="ARBA00022525"/>
    </source>
</evidence>
<dbReference type="OrthoDB" id="409122at2759"/>
<gene>
    <name evidence="18" type="ORF">M406DRAFT_62680</name>
</gene>
<reference evidence="18" key="1">
    <citation type="journal article" date="2020" name="Phytopathology">
        <title>Genome sequence of the chestnut blight fungus Cryphonectria parasitica EP155: A fundamental resource for an archetypical invasive plant pathogen.</title>
        <authorList>
            <person name="Crouch J.A."/>
            <person name="Dawe A."/>
            <person name="Aerts A."/>
            <person name="Barry K."/>
            <person name="Churchill A.C.L."/>
            <person name="Grimwood J."/>
            <person name="Hillman B."/>
            <person name="Milgroom M.G."/>
            <person name="Pangilinan J."/>
            <person name="Smith M."/>
            <person name="Salamov A."/>
            <person name="Schmutz J."/>
            <person name="Yadav J."/>
            <person name="Grigoriev I.V."/>
            <person name="Nuss D."/>
        </authorList>
    </citation>
    <scope>NUCLEOTIDE SEQUENCE</scope>
    <source>
        <strain evidence="18">EP155</strain>
    </source>
</reference>
<keyword evidence="13" id="KW-0865">Zymogen</keyword>
<feature type="binding site" evidence="15">
    <location>
        <position position="601"/>
    </location>
    <ligand>
        <name>Ca(2+)</name>
        <dbReference type="ChEBI" id="CHEBI:29108"/>
    </ligand>
</feature>
<evidence type="ECO:0000256" key="6">
    <source>
        <dbReference type="ARBA" id="ARBA00022670"/>
    </source>
</evidence>
<dbReference type="RefSeq" id="XP_040779501.1">
    <property type="nucleotide sequence ID" value="XM_040924796.1"/>
</dbReference>
<dbReference type="PANTHER" id="PTHR14218">
    <property type="entry name" value="PROTEASE S8 TRIPEPTIDYL PEPTIDASE I CLN2"/>
    <property type="match status" value="1"/>
</dbReference>
<dbReference type="Proteomes" id="UP000803844">
    <property type="component" value="Unassembled WGS sequence"/>
</dbReference>
<evidence type="ECO:0000256" key="11">
    <source>
        <dbReference type="ARBA" id="ARBA00022837"/>
    </source>
</evidence>
<feature type="active site" description="Charge relay system" evidence="15">
    <location>
        <position position="318"/>
    </location>
</feature>
<dbReference type="PROSITE" id="PS51695">
    <property type="entry name" value="SEDOLISIN"/>
    <property type="match status" value="1"/>
</dbReference>
<comment type="function">
    <text evidence="2">Secreted tripeptidyl-peptidase which degrades proteins at acidic pHs and is involved in virulence.</text>
</comment>
<evidence type="ECO:0000259" key="17">
    <source>
        <dbReference type="PROSITE" id="PS51695"/>
    </source>
</evidence>
<name>A0A9P4Y9J5_CRYP1</name>
<evidence type="ECO:0000256" key="12">
    <source>
        <dbReference type="ARBA" id="ARBA00023026"/>
    </source>
</evidence>
<comment type="subcellular location">
    <subcellularLocation>
        <location evidence="3">Secreted</location>
        <location evidence="3">Extracellular space</location>
    </subcellularLocation>
</comment>
<feature type="chain" id="PRO_5040222953" description="tripeptidyl-peptidase II" evidence="16">
    <location>
        <begin position="17"/>
        <end position="642"/>
    </location>
</feature>
<keyword evidence="8 16" id="KW-0732">Signal</keyword>
<dbReference type="InterPro" id="IPR030400">
    <property type="entry name" value="Sedolisin_dom"/>
</dbReference>
<sequence length="642" mass="69846">MRSIIITSVLAALVAAEVPAVHRSWQKSHRLHHSAVLPVRIGLTQQNLHRAEDFIYDVAHPDSPNYGKHWSPAEVIEMFKPKRESIDAVILWLEREGIHPSRIKLSVSKTWLTFDATVREMEQILRTEYHAFEHETSGKSRQVACEKYYIPDHLVEHIDMITPTVHFDQSLGHDRSTKYREIPDKTMEELKRRSARLDKRQISGTTAIVGSPLDGSNPKKGHQINNALMDLSQCDSMITPGCLRALYKIPEGSLAASNNSLGIVEYTPQAFLQSDLDMFFDAMQPDVPQKSPNVDLLAGGVVQTQNQSFSFNGESALDLEFAMSLISPQKATVFQVGDLTQGASFNNFLDGIDASYCSFDGGDSNDPNMDGQYAASVECGKANATNVISTSYGSNEADLGAKYEQRQCDEYMKLALQGVSVIYSSGDFGVAGNGGECLSADGQSFTDGTSGKFNPSFPGGCPWVTSVGATQILNGSTVEDAESACEEVIFSGGGFSNVFSMPSYQKTAVNTFLQQHTPPYGEDRFNNSGLVRAFPDVSANGANYVTAVDGDFTLSFGTSASAPVFASMVNMINEKRIQAGKSPVGFLNPALYANPQVMNDIQTGNNPGCGTDGFSAVEGWDPLTGLGTPNFRQMEKLFMTLP</sequence>
<feature type="binding site" evidence="15">
    <location>
        <position position="600"/>
    </location>
    <ligand>
        <name>Ca(2+)</name>
        <dbReference type="ChEBI" id="CHEBI:29108"/>
    </ligand>
</feature>
<keyword evidence="10 15" id="KW-0720">Serine protease</keyword>
<dbReference type="GeneID" id="63841925"/>
<evidence type="ECO:0000256" key="4">
    <source>
        <dbReference type="ARBA" id="ARBA00012462"/>
    </source>
</evidence>
<dbReference type="Gene3D" id="3.40.50.200">
    <property type="entry name" value="Peptidase S8/S53 domain"/>
    <property type="match status" value="1"/>
</dbReference>
<dbReference type="CDD" id="cd11377">
    <property type="entry name" value="Pro-peptidase_S53"/>
    <property type="match status" value="1"/>
</dbReference>
<proteinExistence type="predicted"/>
<feature type="active site" description="Charge relay system" evidence="15">
    <location>
        <position position="314"/>
    </location>
</feature>
<dbReference type="EMBL" id="MU032345">
    <property type="protein sequence ID" value="KAF3768540.1"/>
    <property type="molecule type" value="Genomic_DNA"/>
</dbReference>
<keyword evidence="9 15" id="KW-0378">Hydrolase</keyword>
<dbReference type="SUPFAM" id="SSF52743">
    <property type="entry name" value="Subtilisin-like"/>
    <property type="match status" value="1"/>
</dbReference>
<dbReference type="Pfam" id="PF09286">
    <property type="entry name" value="Pro-kuma_activ"/>
    <property type="match status" value="1"/>
</dbReference>
<evidence type="ECO:0000256" key="1">
    <source>
        <dbReference type="ARBA" id="ARBA00001910"/>
    </source>
</evidence>
<keyword evidence="6 15" id="KW-0645">Protease</keyword>
<dbReference type="EC" id="3.4.14.10" evidence="4"/>